<dbReference type="SMART" id="SM00388">
    <property type="entry name" value="HisKA"/>
    <property type="match status" value="1"/>
</dbReference>
<keyword evidence="3" id="KW-0597">Phosphoprotein</keyword>
<dbReference type="SUPFAM" id="SSF55785">
    <property type="entry name" value="PYP-like sensor domain (PAS domain)"/>
    <property type="match status" value="1"/>
</dbReference>
<feature type="domain" description="PAS" evidence="11">
    <location>
        <begin position="333"/>
        <end position="405"/>
    </location>
</feature>
<feature type="domain" description="PAC" evidence="12">
    <location>
        <begin position="409"/>
        <end position="461"/>
    </location>
</feature>
<dbReference type="CDD" id="cd00130">
    <property type="entry name" value="PAS"/>
    <property type="match status" value="1"/>
</dbReference>
<dbReference type="SMART" id="SM00091">
    <property type="entry name" value="PAS"/>
    <property type="match status" value="1"/>
</dbReference>
<evidence type="ECO:0000256" key="5">
    <source>
        <dbReference type="ARBA" id="ARBA00022741"/>
    </source>
</evidence>
<dbReference type="SUPFAM" id="SSF47384">
    <property type="entry name" value="Homodimeric domain of signal transducing histidine kinase"/>
    <property type="match status" value="1"/>
</dbReference>
<dbReference type="InterPro" id="IPR003594">
    <property type="entry name" value="HATPase_dom"/>
</dbReference>
<dbReference type="InterPro" id="IPR004358">
    <property type="entry name" value="Sig_transdc_His_kin-like_C"/>
</dbReference>
<evidence type="ECO:0000259" key="12">
    <source>
        <dbReference type="PROSITE" id="PS50113"/>
    </source>
</evidence>
<evidence type="ECO:0000256" key="8">
    <source>
        <dbReference type="ARBA" id="ARBA00023012"/>
    </source>
</evidence>
<organism evidence="13 14">
    <name type="scientific">Lampropedia puyangensis</name>
    <dbReference type="NCBI Taxonomy" id="1330072"/>
    <lineage>
        <taxon>Bacteria</taxon>
        <taxon>Pseudomonadati</taxon>
        <taxon>Pseudomonadota</taxon>
        <taxon>Betaproteobacteria</taxon>
        <taxon>Burkholderiales</taxon>
        <taxon>Comamonadaceae</taxon>
        <taxon>Lampropedia</taxon>
    </lineage>
</organism>
<dbReference type="Gene3D" id="3.30.565.10">
    <property type="entry name" value="Histidine kinase-like ATPase, C-terminal domain"/>
    <property type="match status" value="1"/>
</dbReference>
<dbReference type="Pfam" id="PF02518">
    <property type="entry name" value="HATPase_c"/>
    <property type="match status" value="1"/>
</dbReference>
<keyword evidence="5" id="KW-0547">Nucleotide-binding</keyword>
<protein>
    <recommendedName>
        <fullName evidence="2">histidine kinase</fullName>
        <ecNumber evidence="2">2.7.13.3</ecNumber>
    </recommendedName>
</protein>
<evidence type="ECO:0000313" key="13">
    <source>
        <dbReference type="EMBL" id="THT97965.1"/>
    </source>
</evidence>
<keyword evidence="6" id="KW-0418">Kinase</keyword>
<feature type="transmembrane region" description="Helical" evidence="9">
    <location>
        <begin position="39"/>
        <end position="60"/>
    </location>
</feature>
<dbReference type="PRINTS" id="PR00344">
    <property type="entry name" value="BCTRLSENSOR"/>
</dbReference>
<dbReference type="Pfam" id="PF00512">
    <property type="entry name" value="HisKA"/>
    <property type="match status" value="1"/>
</dbReference>
<name>A0A4V4GQI9_9BURK</name>
<dbReference type="InterPro" id="IPR005467">
    <property type="entry name" value="His_kinase_dom"/>
</dbReference>
<dbReference type="Pfam" id="PF00989">
    <property type="entry name" value="PAS"/>
    <property type="match status" value="1"/>
</dbReference>
<dbReference type="SMART" id="SM00387">
    <property type="entry name" value="HATPase_c"/>
    <property type="match status" value="1"/>
</dbReference>
<gene>
    <name evidence="13" type="ORF">E9531_15230</name>
</gene>
<dbReference type="EC" id="2.7.13.3" evidence="2"/>
<accession>A0A4V4GQI9</accession>
<keyword evidence="14" id="KW-1185">Reference proteome</keyword>
<dbReference type="InterPro" id="IPR036890">
    <property type="entry name" value="HATPase_C_sf"/>
</dbReference>
<dbReference type="GO" id="GO:0005524">
    <property type="term" value="F:ATP binding"/>
    <property type="evidence" value="ECO:0007669"/>
    <property type="project" value="UniProtKB-KW"/>
</dbReference>
<dbReference type="Gene3D" id="1.10.287.130">
    <property type="match status" value="1"/>
</dbReference>
<feature type="transmembrane region" description="Helical" evidence="9">
    <location>
        <begin position="298"/>
        <end position="320"/>
    </location>
</feature>
<keyword evidence="9" id="KW-0812">Transmembrane</keyword>
<sequence>MTQSTPIPSSPNRQRTRARMALWRKWSSLSQRTQERLSYVIPLMTVALFIVILLGAYLFLRTEEKAREEQMLHQQSQFLALRLNEQLFKKQEEVQRLVYDMVTPASGVGFDQGARALMTQDLSLYALTWFDTHQRVISTHQSAMLPSRLRRIVGQIWEDVTLKDMPQGHWAVTGQSSNTAVNGSIESEPPVLRLFIPIRVNGVYLGTVIAEYAPQMLLNEALSQNTDPNLAVALINQSGALVAGSSALERISTDNSFSKDIAGVIAPSHLVLPIGVLGDHLQLSTAVYRSDRSITRRAIMILLVVLGLTTAGMLLMNWRLSRRRLHAQRRLEEESSFRLAIENSLTTGIRVLDLQGTTTYTNAAFSRMVGWSQAEMVGMKAPFPYWPRKDREILSERFQAELAGNHYPGGLQLRMRRKNGTTFDARIFLSPLMNERGAQTGWLTTINDITEPNRIRQQLAAAHDRFTLVLESLDASITVAPLGSNELVFANRLYRQWFGSQSQGHLQMLAQAGASNSQESDDNTNEEDALMGLPTDVITAANAERAEIFVESLGKWLEVRSRYLDWVDGRLAQMLIATDITKRKQAEDQAARQVEKMETVSRLMTMGEMASSVAHELNQPLAAISNYTNGMISRLKAGTITGEQLLPPLEKTAHQAIRAGQVIHRIRSFVKRSASNQEICTPQRLVAEAVELANIEIRKHNARLSLHLAPHLPELEVDAILIEQVLINLLKNAAEAINSANRPMGQRGIDLDVRKDQGGVLFTITDQGPGLPEDALKQLFDAFYSTKKDGMGIGLNLCRSIVESHQGKMQVRNLYNGDLVTGCEFSFWLPASSAKADPTETLPEPILG</sequence>
<dbReference type="SUPFAM" id="SSF55874">
    <property type="entry name" value="ATPase domain of HSP90 chaperone/DNA topoisomerase II/histidine kinase"/>
    <property type="match status" value="1"/>
</dbReference>
<evidence type="ECO:0000259" key="11">
    <source>
        <dbReference type="PROSITE" id="PS50112"/>
    </source>
</evidence>
<dbReference type="PANTHER" id="PTHR43065:SF46">
    <property type="entry name" value="C4-DICARBOXYLATE TRANSPORT SENSOR PROTEIN DCTB"/>
    <property type="match status" value="1"/>
</dbReference>
<dbReference type="OrthoDB" id="1931120at2"/>
<keyword evidence="9" id="KW-0472">Membrane</keyword>
<dbReference type="CDD" id="cd00082">
    <property type="entry name" value="HisKA"/>
    <property type="match status" value="1"/>
</dbReference>
<dbReference type="GO" id="GO:0006355">
    <property type="term" value="P:regulation of DNA-templated transcription"/>
    <property type="evidence" value="ECO:0007669"/>
    <property type="project" value="InterPro"/>
</dbReference>
<evidence type="ECO:0000313" key="14">
    <source>
        <dbReference type="Proteomes" id="UP000308917"/>
    </source>
</evidence>
<dbReference type="InterPro" id="IPR035965">
    <property type="entry name" value="PAS-like_dom_sf"/>
</dbReference>
<evidence type="ECO:0000256" key="6">
    <source>
        <dbReference type="ARBA" id="ARBA00022777"/>
    </source>
</evidence>
<dbReference type="AlphaFoldDB" id="A0A4V4GQI9"/>
<keyword evidence="7" id="KW-0067">ATP-binding</keyword>
<dbReference type="InterPro" id="IPR003661">
    <property type="entry name" value="HisK_dim/P_dom"/>
</dbReference>
<keyword evidence="4" id="KW-0808">Transferase</keyword>
<dbReference type="InterPro" id="IPR000014">
    <property type="entry name" value="PAS"/>
</dbReference>
<dbReference type="PROSITE" id="PS50112">
    <property type="entry name" value="PAS"/>
    <property type="match status" value="1"/>
</dbReference>
<reference evidence="13 14" key="1">
    <citation type="journal article" date="2015" name="Antonie Van Leeuwenhoek">
        <title>Lampropedia puyangensis sp. nov., isolated from symptomatic bark of Populus ? euramericana canker and emended description of Lampropedia hyalina (Ehrenberg 1832) Lee et al. 2004.</title>
        <authorList>
            <person name="Li Y."/>
            <person name="Wang T."/>
            <person name="Piao C.G."/>
            <person name="Wang L.F."/>
            <person name="Tian G.Z."/>
            <person name="Zhu T.H."/>
            <person name="Guo M.W."/>
        </authorList>
    </citation>
    <scope>NUCLEOTIDE SEQUENCE [LARGE SCALE GENOMIC DNA]</scope>
    <source>
        <strain evidence="13 14">2-bin</strain>
    </source>
</reference>
<proteinExistence type="predicted"/>
<dbReference type="InterPro" id="IPR013767">
    <property type="entry name" value="PAS_fold"/>
</dbReference>
<dbReference type="NCBIfam" id="TIGR00229">
    <property type="entry name" value="sensory_box"/>
    <property type="match status" value="1"/>
</dbReference>
<dbReference type="Proteomes" id="UP000308917">
    <property type="component" value="Unassembled WGS sequence"/>
</dbReference>
<dbReference type="PANTHER" id="PTHR43065">
    <property type="entry name" value="SENSOR HISTIDINE KINASE"/>
    <property type="match status" value="1"/>
</dbReference>
<comment type="catalytic activity">
    <reaction evidence="1">
        <text>ATP + protein L-histidine = ADP + protein N-phospho-L-histidine.</text>
        <dbReference type="EC" id="2.7.13.3"/>
    </reaction>
</comment>
<dbReference type="SMART" id="SM00086">
    <property type="entry name" value="PAC"/>
    <property type="match status" value="1"/>
</dbReference>
<dbReference type="EMBL" id="STFG01000024">
    <property type="protein sequence ID" value="THT97965.1"/>
    <property type="molecule type" value="Genomic_DNA"/>
</dbReference>
<dbReference type="InterPro" id="IPR036097">
    <property type="entry name" value="HisK_dim/P_sf"/>
</dbReference>
<feature type="domain" description="Histidine kinase" evidence="10">
    <location>
        <begin position="612"/>
        <end position="833"/>
    </location>
</feature>
<comment type="caution">
    <text evidence="13">The sequence shown here is derived from an EMBL/GenBank/DDBJ whole genome shotgun (WGS) entry which is preliminary data.</text>
</comment>
<dbReference type="PROSITE" id="PS50109">
    <property type="entry name" value="HIS_KIN"/>
    <property type="match status" value="1"/>
</dbReference>
<evidence type="ECO:0000256" key="7">
    <source>
        <dbReference type="ARBA" id="ARBA00022840"/>
    </source>
</evidence>
<dbReference type="PROSITE" id="PS50113">
    <property type="entry name" value="PAC"/>
    <property type="match status" value="1"/>
</dbReference>
<evidence type="ECO:0000256" key="4">
    <source>
        <dbReference type="ARBA" id="ARBA00022679"/>
    </source>
</evidence>
<dbReference type="Gene3D" id="3.30.450.20">
    <property type="entry name" value="PAS domain"/>
    <property type="match status" value="1"/>
</dbReference>
<evidence type="ECO:0000256" key="1">
    <source>
        <dbReference type="ARBA" id="ARBA00000085"/>
    </source>
</evidence>
<evidence type="ECO:0000259" key="10">
    <source>
        <dbReference type="PROSITE" id="PS50109"/>
    </source>
</evidence>
<evidence type="ECO:0000256" key="2">
    <source>
        <dbReference type="ARBA" id="ARBA00012438"/>
    </source>
</evidence>
<evidence type="ECO:0000256" key="3">
    <source>
        <dbReference type="ARBA" id="ARBA00022553"/>
    </source>
</evidence>
<dbReference type="GO" id="GO:0000155">
    <property type="term" value="F:phosphorelay sensor kinase activity"/>
    <property type="evidence" value="ECO:0007669"/>
    <property type="project" value="InterPro"/>
</dbReference>
<dbReference type="InterPro" id="IPR001610">
    <property type="entry name" value="PAC"/>
</dbReference>
<evidence type="ECO:0000256" key="9">
    <source>
        <dbReference type="SAM" id="Phobius"/>
    </source>
</evidence>
<dbReference type="InterPro" id="IPR000700">
    <property type="entry name" value="PAS-assoc_C"/>
</dbReference>
<keyword evidence="8" id="KW-0902">Two-component regulatory system</keyword>
<dbReference type="RefSeq" id="WP_136574627.1">
    <property type="nucleotide sequence ID" value="NZ_STFG01000024.1"/>
</dbReference>
<keyword evidence="9" id="KW-1133">Transmembrane helix</keyword>